<dbReference type="AlphaFoldDB" id="A0A8J5X4B5"/>
<evidence type="ECO:0000256" key="1">
    <source>
        <dbReference type="SAM" id="MobiDB-lite"/>
    </source>
</evidence>
<protein>
    <submittedName>
        <fullName evidence="2">Uncharacterized protein</fullName>
    </submittedName>
</protein>
<comment type="caution">
    <text evidence="2">The sequence shown here is derived from an EMBL/GenBank/DDBJ whole genome shotgun (WGS) entry which is preliminary data.</text>
</comment>
<feature type="region of interest" description="Disordered" evidence="1">
    <location>
        <begin position="1"/>
        <end position="74"/>
    </location>
</feature>
<dbReference type="EMBL" id="JAGTXO010000059">
    <property type="protein sequence ID" value="KAG8457981.1"/>
    <property type="molecule type" value="Genomic_DNA"/>
</dbReference>
<proteinExistence type="predicted"/>
<feature type="region of interest" description="Disordered" evidence="1">
    <location>
        <begin position="104"/>
        <end position="159"/>
    </location>
</feature>
<name>A0A8J5X4B5_DIALT</name>
<feature type="compositionally biased region" description="Pro residues" evidence="1">
    <location>
        <begin position="434"/>
        <end position="452"/>
    </location>
</feature>
<evidence type="ECO:0000313" key="3">
    <source>
        <dbReference type="Proteomes" id="UP000751190"/>
    </source>
</evidence>
<dbReference type="Proteomes" id="UP000751190">
    <property type="component" value="Unassembled WGS sequence"/>
</dbReference>
<accession>A0A8J5X4B5</accession>
<feature type="compositionally biased region" description="Low complexity" evidence="1">
    <location>
        <begin position="514"/>
        <end position="523"/>
    </location>
</feature>
<feature type="compositionally biased region" description="Low complexity" evidence="1">
    <location>
        <begin position="126"/>
        <end position="158"/>
    </location>
</feature>
<organism evidence="2 3">
    <name type="scientific">Diacronema lutheri</name>
    <name type="common">Unicellular marine alga</name>
    <name type="synonym">Monochrysis lutheri</name>
    <dbReference type="NCBI Taxonomy" id="2081491"/>
    <lineage>
        <taxon>Eukaryota</taxon>
        <taxon>Haptista</taxon>
        <taxon>Haptophyta</taxon>
        <taxon>Pavlovophyceae</taxon>
        <taxon>Pavlovales</taxon>
        <taxon>Pavlovaceae</taxon>
        <taxon>Diacronema</taxon>
    </lineage>
</organism>
<keyword evidence="3" id="KW-1185">Reference proteome</keyword>
<feature type="region of interest" description="Disordered" evidence="1">
    <location>
        <begin position="215"/>
        <end position="239"/>
    </location>
</feature>
<feature type="region of interest" description="Disordered" evidence="1">
    <location>
        <begin position="507"/>
        <end position="534"/>
    </location>
</feature>
<feature type="compositionally biased region" description="Gly residues" evidence="1">
    <location>
        <begin position="382"/>
        <end position="394"/>
    </location>
</feature>
<sequence>MDTVANRLASAPLVQTTPRTARLADDGHFALSSSSPRSPVVPSPPSKRRPSHCAPRPPGRVLGEGAAQAERRRADAELSHGVLPAGAASRFARINRASLDNVPAPEHALADERADRRAYGQGDGSARAPRAPRPLRWSAPTSAQSSAGAAGRVAPAPRSTVELARDWPIDMGRCVPDDAVRPNACAHGVAERGSPAGASSTCGCGCGCSSGSGSACGPGHGSGRRGGRRPHRASSLELEETTARGLADLAAALSPERSGRALHAAADGRARRSVCAPRVSTLSAAGGARCVPPSVDAGDAEAATPAAGTSEAAALGAAGALAMPPADRASGEGERVLRPPRWPTVAAVRRDACVQPTPRTAAAAVAASCAPPVARGAALDGSDGGDGGSGGDGGVRPRPLFSFTLRHAAAMLPRCGTNGAHASSSGARTSGGPPSSPQPPPPAAAPPPRPPFELAPHVFVDIRTFAALRRAQRAPVAQAISGVRTAAHPTTKAWAMSIAAEMVNGGGHGGGGAHSHAVGGAASLDHTLPPPGPP</sequence>
<gene>
    <name evidence="2" type="ORF">KFE25_012652</name>
</gene>
<feature type="compositionally biased region" description="Basic and acidic residues" evidence="1">
    <location>
        <begin position="108"/>
        <end position="118"/>
    </location>
</feature>
<evidence type="ECO:0000313" key="2">
    <source>
        <dbReference type="EMBL" id="KAG8457981.1"/>
    </source>
</evidence>
<feature type="region of interest" description="Disordered" evidence="1">
    <location>
        <begin position="380"/>
        <end position="399"/>
    </location>
</feature>
<feature type="compositionally biased region" description="Basic residues" evidence="1">
    <location>
        <begin position="222"/>
        <end position="232"/>
    </location>
</feature>
<reference evidence="2" key="1">
    <citation type="submission" date="2021-05" db="EMBL/GenBank/DDBJ databases">
        <title>The genome of the haptophyte Pavlova lutheri (Diacronema luteri, Pavlovales) - a model for lipid biosynthesis in eukaryotic algae.</title>
        <authorList>
            <person name="Hulatt C.J."/>
            <person name="Posewitz M.C."/>
        </authorList>
    </citation>
    <scope>NUCLEOTIDE SEQUENCE</scope>
    <source>
        <strain evidence="2">NIVA-4/92</strain>
    </source>
</reference>
<feature type="region of interest" description="Disordered" evidence="1">
    <location>
        <begin position="415"/>
        <end position="452"/>
    </location>
</feature>